<dbReference type="InterPro" id="IPR000600">
    <property type="entry name" value="ROK"/>
</dbReference>
<protein>
    <submittedName>
        <fullName evidence="4">Uncharacterized protein</fullName>
    </submittedName>
</protein>
<dbReference type="GO" id="GO:0042732">
    <property type="term" value="P:D-xylose metabolic process"/>
    <property type="evidence" value="ECO:0007669"/>
    <property type="project" value="UniProtKB-KW"/>
</dbReference>
<evidence type="ECO:0000313" key="4">
    <source>
        <dbReference type="EMBL" id="KLV26562.1"/>
    </source>
</evidence>
<comment type="function">
    <text evidence="1">Transcriptional repressor of xylose-utilizing enzymes.</text>
</comment>
<evidence type="ECO:0000256" key="2">
    <source>
        <dbReference type="ARBA" id="ARBA00006479"/>
    </source>
</evidence>
<dbReference type="RefSeq" id="WP_047942029.1">
    <property type="nucleotide sequence ID" value="NZ_CP053989.1"/>
</dbReference>
<keyword evidence="5" id="KW-1185">Reference proteome</keyword>
<dbReference type="PATRIC" id="fig|1397.4.peg.5453"/>
<evidence type="ECO:0000256" key="3">
    <source>
        <dbReference type="ARBA" id="ARBA00022629"/>
    </source>
</evidence>
<sequence length="372" mass="40719">MKNKVAAHHDLIKKINRSLILEEIKTEKLISRAQIAKKLSLSKSTVSSIVEELLEKKLVIEMGEQSPVKGGGRPALMLGYNTDSAYGIGLDIDRVRILIIITNLVGKIIFKKKVKLTNQVEEIISIVKQSIKESAIPEEKILGMGIGVPGRANSEIVFRAKALNWTNLNLHEIFKPHFPFPTFINNDVNCAGLGEMWLDPSGIKNLLFIEIGQSVGSAVINEGNLVYGHDYQAGEIAYQISRSDFENGKFNLMGKPGVFESKVSGVALAESGYSPEVLFQKYSHGEEQVISIVDSFVIELSVFIANATNLINPERVIIGGDVSESMDIVINQISELVTNLTPIKTEISLARLGGDAGALGAIAFMFKQIENQ</sequence>
<dbReference type="Pfam" id="PF00480">
    <property type="entry name" value="ROK"/>
    <property type="match status" value="1"/>
</dbReference>
<dbReference type="InterPro" id="IPR043129">
    <property type="entry name" value="ATPase_NBD"/>
</dbReference>
<keyword evidence="3" id="KW-0859">Xylose metabolism</keyword>
<dbReference type="OrthoDB" id="9796533at2"/>
<reference evidence="4 5" key="1">
    <citation type="submission" date="2015-05" db="EMBL/GenBank/DDBJ databases">
        <title>Whole genome sequence and identification of bacterial endophytes from Costus igneus.</title>
        <authorList>
            <person name="Lee Y.P."/>
            <person name="Gan H.M."/>
            <person name="Eng W."/>
            <person name="Wheatley M.S."/>
            <person name="Caraballo A."/>
            <person name="Polter S."/>
            <person name="Savka M.A."/>
            <person name="Hudson A.O."/>
        </authorList>
    </citation>
    <scope>NUCLEOTIDE SEQUENCE [LARGE SCALE GENOMIC DNA]</scope>
    <source>
        <strain evidence="4 5">RIT379</strain>
    </source>
</reference>
<evidence type="ECO:0000313" key="5">
    <source>
        <dbReference type="Proteomes" id="UP000036045"/>
    </source>
</evidence>
<dbReference type="PANTHER" id="PTHR18964">
    <property type="entry name" value="ROK (REPRESSOR, ORF, KINASE) FAMILY"/>
    <property type="match status" value="1"/>
</dbReference>
<dbReference type="SUPFAM" id="SSF53067">
    <property type="entry name" value="Actin-like ATPase domain"/>
    <property type="match status" value="1"/>
</dbReference>
<dbReference type="GeneID" id="56351591"/>
<keyword evidence="3" id="KW-0119">Carbohydrate metabolism</keyword>
<comment type="similarity">
    <text evidence="2">Belongs to the ROK (NagC/XylR) family.</text>
</comment>
<proteinExistence type="inferred from homology"/>
<dbReference type="Gene3D" id="3.30.420.40">
    <property type="match status" value="2"/>
</dbReference>
<dbReference type="Proteomes" id="UP000036045">
    <property type="component" value="Unassembled WGS sequence"/>
</dbReference>
<dbReference type="EMBL" id="LDPH01000008">
    <property type="protein sequence ID" value="KLV26562.1"/>
    <property type="molecule type" value="Genomic_DNA"/>
</dbReference>
<organism evidence="4 5">
    <name type="scientific">Niallia circulans</name>
    <name type="common">Bacillus circulans</name>
    <dbReference type="NCBI Taxonomy" id="1397"/>
    <lineage>
        <taxon>Bacteria</taxon>
        <taxon>Bacillati</taxon>
        <taxon>Bacillota</taxon>
        <taxon>Bacilli</taxon>
        <taxon>Bacillales</taxon>
        <taxon>Bacillaceae</taxon>
        <taxon>Niallia</taxon>
    </lineage>
</organism>
<gene>
    <name evidence="4" type="ORF">ABW02_10700</name>
</gene>
<name>A0A0J1IKS3_NIACI</name>
<accession>A0A0J1IKS3</accession>
<dbReference type="Gene3D" id="1.10.10.10">
    <property type="entry name" value="Winged helix-like DNA-binding domain superfamily/Winged helix DNA-binding domain"/>
    <property type="match status" value="1"/>
</dbReference>
<dbReference type="Pfam" id="PF13412">
    <property type="entry name" value="HTH_24"/>
    <property type="match status" value="1"/>
</dbReference>
<dbReference type="AlphaFoldDB" id="A0A0J1IKS3"/>
<comment type="caution">
    <text evidence="4">The sequence shown here is derived from an EMBL/GenBank/DDBJ whole genome shotgun (WGS) entry which is preliminary data.</text>
</comment>
<dbReference type="InterPro" id="IPR036390">
    <property type="entry name" value="WH_DNA-bd_sf"/>
</dbReference>
<dbReference type="InterPro" id="IPR036388">
    <property type="entry name" value="WH-like_DNA-bd_sf"/>
</dbReference>
<dbReference type="SUPFAM" id="SSF46785">
    <property type="entry name" value="Winged helix' DNA-binding domain"/>
    <property type="match status" value="1"/>
</dbReference>
<dbReference type="PANTHER" id="PTHR18964:SF149">
    <property type="entry name" value="BIFUNCTIONAL UDP-N-ACETYLGLUCOSAMINE 2-EPIMERASE_N-ACETYLMANNOSAMINE KINASE"/>
    <property type="match status" value="1"/>
</dbReference>
<evidence type="ECO:0000256" key="1">
    <source>
        <dbReference type="ARBA" id="ARBA00002486"/>
    </source>
</evidence>